<dbReference type="AlphaFoldDB" id="A0A3S4A5F5"/>
<dbReference type="OrthoDB" id="9833765at2"/>
<organism evidence="1 2">
    <name type="scientific">Labedella phragmitis</name>
    <dbReference type="NCBI Taxonomy" id="2498849"/>
    <lineage>
        <taxon>Bacteria</taxon>
        <taxon>Bacillati</taxon>
        <taxon>Actinomycetota</taxon>
        <taxon>Actinomycetes</taxon>
        <taxon>Micrococcales</taxon>
        <taxon>Microbacteriaceae</taxon>
        <taxon>Labedella</taxon>
    </lineage>
</organism>
<evidence type="ECO:0000313" key="1">
    <source>
        <dbReference type="EMBL" id="RWZ51903.1"/>
    </source>
</evidence>
<accession>A0A3S4A5F5</accession>
<dbReference type="EMBL" id="RZNB01000002">
    <property type="protein sequence ID" value="RWZ51903.1"/>
    <property type="molecule type" value="Genomic_DNA"/>
</dbReference>
<sequence>MDREDSLREIADRLAVLTLSEEDLEFDFVLDQLTGLKEEIRNLAVVASDTDAPMVAWLQDEHVRGMVLYAAAQSNLRSQRALGLAAPYDPATRAGITSQFGSWAAAARAEVLRILGDDRLG</sequence>
<reference evidence="1 2" key="1">
    <citation type="submission" date="2018-12" db="EMBL/GenBank/DDBJ databases">
        <authorList>
            <person name="Li F."/>
        </authorList>
    </citation>
    <scope>NUCLEOTIDE SEQUENCE [LARGE SCALE GENOMIC DNA]</scope>
    <source>
        <strain evidence="1 2">11W25H-1</strain>
    </source>
</reference>
<proteinExistence type="predicted"/>
<dbReference type="Proteomes" id="UP000288547">
    <property type="component" value="Unassembled WGS sequence"/>
</dbReference>
<protein>
    <submittedName>
        <fullName evidence="1">Uncharacterized protein</fullName>
    </submittedName>
</protein>
<evidence type="ECO:0000313" key="2">
    <source>
        <dbReference type="Proteomes" id="UP000288547"/>
    </source>
</evidence>
<comment type="caution">
    <text evidence="1">The sequence shown here is derived from an EMBL/GenBank/DDBJ whole genome shotgun (WGS) entry which is preliminary data.</text>
</comment>
<name>A0A3S4A5F5_9MICO</name>
<dbReference type="RefSeq" id="WP_128494616.1">
    <property type="nucleotide sequence ID" value="NZ_RZNB01000002.1"/>
</dbReference>
<keyword evidence="2" id="KW-1185">Reference proteome</keyword>
<gene>
    <name evidence="1" type="ORF">ELQ90_07425</name>
</gene>